<dbReference type="CDD" id="cd05804">
    <property type="entry name" value="StaR_like"/>
    <property type="match status" value="1"/>
</dbReference>
<dbReference type="Pfam" id="PF13181">
    <property type="entry name" value="TPR_8"/>
    <property type="match status" value="1"/>
</dbReference>
<sequence>MGEWCAKNLKDVQGWKEDGLNTTIVNNETAKLLDASIRQLVSLRDCDQLGGLVKTITNMLSNEPNAVLPRIFALAVDVLGTNKTWYVNEEFKDKIKKVINDTDKYGNEREKLHCNALEAMAVGYTRKALYYYECILGQYPNDLMAIKLSQQLYFFTGQPYEMTSSVSRIIQKWSKEHIMYSYLLGMQSFGYEECGNYRNAEKTAKEALSLRKEDTWATHALSHVYEMTGQYEKGIDNLNETSFYWRPCWILECHNLWHLALFYIESGKFEEAMTIYDQSIKPCLIKNNSILDACDASGLLQRLEFYNFNVGQKRWDELVSFVLPYTKGNMYPFNYPLMAIALGHSSNENHLKDFINLDIQHAPTCGETAFYVKEVSIPIVKGIDRYLKKDYTKCLDFMYPIRYSFINVGGSNAQRDIFTQIMLKAGVKSGTDSSKEKAKVIFEERRQLYNLKNAQYQL</sequence>
<evidence type="ECO:0000256" key="4">
    <source>
        <dbReference type="ARBA" id="ARBA00022803"/>
    </source>
</evidence>
<dbReference type="InterPro" id="IPR011990">
    <property type="entry name" value="TPR-like_helical_dom_sf"/>
</dbReference>
<accession>A0A0N5CA10</accession>
<dbReference type="Proteomes" id="UP000046392">
    <property type="component" value="Unplaced"/>
</dbReference>
<proteinExistence type="inferred from homology"/>
<dbReference type="AlphaFoldDB" id="A0A0N5CA10"/>
<organism evidence="5 6">
    <name type="scientific">Strongyloides papillosus</name>
    <name type="common">Intestinal threadworm</name>
    <dbReference type="NCBI Taxonomy" id="174720"/>
    <lineage>
        <taxon>Eukaryota</taxon>
        <taxon>Metazoa</taxon>
        <taxon>Ecdysozoa</taxon>
        <taxon>Nematoda</taxon>
        <taxon>Chromadorea</taxon>
        <taxon>Rhabditida</taxon>
        <taxon>Tylenchina</taxon>
        <taxon>Panagrolaimomorpha</taxon>
        <taxon>Strongyloidoidea</taxon>
        <taxon>Strongyloididae</taxon>
        <taxon>Strongyloides</taxon>
    </lineage>
</organism>
<evidence type="ECO:0000256" key="1">
    <source>
        <dbReference type="ARBA" id="ARBA00005857"/>
    </source>
</evidence>
<protein>
    <recommendedName>
        <fullName evidence="2">Tetratricopeptide repeat protein 38</fullName>
    </recommendedName>
</protein>
<keyword evidence="3" id="KW-0677">Repeat</keyword>
<dbReference type="Gene3D" id="1.25.40.10">
    <property type="entry name" value="Tetratricopeptide repeat domain"/>
    <property type="match status" value="1"/>
</dbReference>
<dbReference type="PANTHER" id="PTHR16263">
    <property type="entry name" value="TETRATRICOPEPTIDE REPEAT PROTEIN 38"/>
    <property type="match status" value="1"/>
</dbReference>
<name>A0A0N5CA10_STREA</name>
<dbReference type="SUPFAM" id="SSF48452">
    <property type="entry name" value="TPR-like"/>
    <property type="match status" value="1"/>
</dbReference>
<comment type="similarity">
    <text evidence="1">Belongs to the TTC38 family.</text>
</comment>
<evidence type="ECO:0000256" key="3">
    <source>
        <dbReference type="ARBA" id="ARBA00022737"/>
    </source>
</evidence>
<evidence type="ECO:0000313" key="6">
    <source>
        <dbReference type="WBParaSite" id="SPAL_0001473500.1"/>
    </source>
</evidence>
<dbReference type="InterPro" id="IPR019734">
    <property type="entry name" value="TPR_rpt"/>
</dbReference>
<reference evidence="6" key="1">
    <citation type="submission" date="2017-02" db="UniProtKB">
        <authorList>
            <consortium name="WormBaseParasite"/>
        </authorList>
    </citation>
    <scope>IDENTIFICATION</scope>
</reference>
<keyword evidence="5" id="KW-1185">Reference proteome</keyword>
<keyword evidence="4" id="KW-0802">TPR repeat</keyword>
<dbReference type="WBParaSite" id="SPAL_0001473500.1">
    <property type="protein sequence ID" value="SPAL_0001473500.1"/>
    <property type="gene ID" value="SPAL_0001473500"/>
</dbReference>
<evidence type="ECO:0000256" key="2">
    <source>
        <dbReference type="ARBA" id="ARBA00019992"/>
    </source>
</evidence>
<dbReference type="InterPro" id="IPR033891">
    <property type="entry name" value="TTC38"/>
</dbReference>
<evidence type="ECO:0000313" key="5">
    <source>
        <dbReference type="Proteomes" id="UP000046392"/>
    </source>
</evidence>
<dbReference type="PANTHER" id="PTHR16263:SF4">
    <property type="entry name" value="TETRATRICOPEPTIDE REPEAT PROTEIN 38"/>
    <property type="match status" value="1"/>
</dbReference>